<name>A0A3M7S2K9_BRAPC</name>
<accession>A0A3M7S2K9</accession>
<dbReference type="EMBL" id="REGN01002158">
    <property type="protein sequence ID" value="RNA29855.1"/>
    <property type="molecule type" value="Genomic_DNA"/>
</dbReference>
<protein>
    <submittedName>
        <fullName evidence="1">Uncharacterized protein</fullName>
    </submittedName>
</protein>
<comment type="caution">
    <text evidence="1">The sequence shown here is derived from an EMBL/GenBank/DDBJ whole genome shotgun (WGS) entry which is preliminary data.</text>
</comment>
<gene>
    <name evidence="1" type="ORF">BpHYR1_051417</name>
</gene>
<organism evidence="1 2">
    <name type="scientific">Brachionus plicatilis</name>
    <name type="common">Marine rotifer</name>
    <name type="synonym">Brachionus muelleri</name>
    <dbReference type="NCBI Taxonomy" id="10195"/>
    <lineage>
        <taxon>Eukaryota</taxon>
        <taxon>Metazoa</taxon>
        <taxon>Spiralia</taxon>
        <taxon>Gnathifera</taxon>
        <taxon>Rotifera</taxon>
        <taxon>Eurotatoria</taxon>
        <taxon>Monogononta</taxon>
        <taxon>Pseudotrocha</taxon>
        <taxon>Ploima</taxon>
        <taxon>Brachionidae</taxon>
        <taxon>Brachionus</taxon>
    </lineage>
</organism>
<sequence length="92" mass="10945">MKDLRFKRKNEHIYLGLIFYVYSIRRLGHSDQIEIFCLQRDLAVCIINIHKYASYVQRLYIKARAGCPRAGLNGQTSWIRFLARISSSRYFL</sequence>
<keyword evidence="2" id="KW-1185">Reference proteome</keyword>
<dbReference type="AlphaFoldDB" id="A0A3M7S2K9"/>
<evidence type="ECO:0000313" key="1">
    <source>
        <dbReference type="EMBL" id="RNA29855.1"/>
    </source>
</evidence>
<reference evidence="1 2" key="1">
    <citation type="journal article" date="2018" name="Sci. Rep.">
        <title>Genomic signatures of local adaptation to the degree of environmental predictability in rotifers.</title>
        <authorList>
            <person name="Franch-Gras L."/>
            <person name="Hahn C."/>
            <person name="Garcia-Roger E.M."/>
            <person name="Carmona M.J."/>
            <person name="Serra M."/>
            <person name="Gomez A."/>
        </authorList>
    </citation>
    <scope>NUCLEOTIDE SEQUENCE [LARGE SCALE GENOMIC DNA]</scope>
    <source>
        <strain evidence="1">HYR1</strain>
    </source>
</reference>
<proteinExistence type="predicted"/>
<evidence type="ECO:0000313" key="2">
    <source>
        <dbReference type="Proteomes" id="UP000276133"/>
    </source>
</evidence>
<dbReference type="Proteomes" id="UP000276133">
    <property type="component" value="Unassembled WGS sequence"/>
</dbReference>